<organism evidence="6 7">
    <name type="scientific">Candidatus Roizmanbacteria bacterium GW2011_GWC2_35_12</name>
    <dbReference type="NCBI Taxonomy" id="1618485"/>
    <lineage>
        <taxon>Bacteria</taxon>
        <taxon>Candidatus Roizmaniibacteriota</taxon>
    </lineage>
</organism>
<dbReference type="GO" id="GO:0000166">
    <property type="term" value="F:nucleotide binding"/>
    <property type="evidence" value="ECO:0007669"/>
    <property type="project" value="UniProtKB-KW"/>
</dbReference>
<dbReference type="GO" id="GO:0004540">
    <property type="term" value="F:RNA nuclease activity"/>
    <property type="evidence" value="ECO:0007669"/>
    <property type="project" value="InterPro"/>
</dbReference>
<evidence type="ECO:0000256" key="5">
    <source>
        <dbReference type="ARBA" id="ARBA00022801"/>
    </source>
</evidence>
<proteinExistence type="predicted"/>
<dbReference type="Proteomes" id="UP000034127">
    <property type="component" value="Unassembled WGS sequence"/>
</dbReference>
<dbReference type="Pfam" id="PF01934">
    <property type="entry name" value="HepT-like"/>
    <property type="match status" value="1"/>
</dbReference>
<dbReference type="EMBL" id="LBPX01000044">
    <property type="protein sequence ID" value="KKP65769.1"/>
    <property type="molecule type" value="Genomic_DNA"/>
</dbReference>
<sequence length="106" mass="12867">MRRNYKLRIQDILDCINIIESYIKGKTEDDFYANYQLQDSVIRRLEIIGEATKNIPEEVRNKYPDLPWKKMARIRDKVVEERIWNTVIRELPKAKKIIEKMKEEID</sequence>
<dbReference type="PATRIC" id="fig|1618485.3.peg.982"/>
<evidence type="ECO:0000256" key="2">
    <source>
        <dbReference type="ARBA" id="ARBA00022649"/>
    </source>
</evidence>
<evidence type="ECO:0000256" key="4">
    <source>
        <dbReference type="ARBA" id="ARBA00022741"/>
    </source>
</evidence>
<dbReference type="GO" id="GO:0016787">
    <property type="term" value="F:hydrolase activity"/>
    <property type="evidence" value="ECO:0007669"/>
    <property type="project" value="UniProtKB-KW"/>
</dbReference>
<evidence type="ECO:0008006" key="8">
    <source>
        <dbReference type="Google" id="ProtNLM"/>
    </source>
</evidence>
<dbReference type="GO" id="GO:0110001">
    <property type="term" value="C:toxin-antitoxin complex"/>
    <property type="evidence" value="ECO:0007669"/>
    <property type="project" value="InterPro"/>
</dbReference>
<keyword evidence="1" id="KW-0597">Phosphoprotein</keyword>
<keyword evidence="3" id="KW-0540">Nuclease</keyword>
<gene>
    <name evidence="6" type="ORF">UR63_C0044G0010</name>
</gene>
<evidence type="ECO:0000256" key="3">
    <source>
        <dbReference type="ARBA" id="ARBA00022722"/>
    </source>
</evidence>
<dbReference type="InterPro" id="IPR051813">
    <property type="entry name" value="HepT_RNase_toxin"/>
</dbReference>
<protein>
    <recommendedName>
        <fullName evidence="8">DUF86 domain-containing protein</fullName>
    </recommendedName>
</protein>
<dbReference type="PANTHER" id="PTHR34139:SF1">
    <property type="entry name" value="RNASE MJ1380-RELATED"/>
    <property type="match status" value="1"/>
</dbReference>
<name>A0A0G0B8Q9_9BACT</name>
<accession>A0A0G0B8Q9</accession>
<evidence type="ECO:0000313" key="6">
    <source>
        <dbReference type="EMBL" id="KKP65769.1"/>
    </source>
</evidence>
<keyword evidence="4" id="KW-0547">Nucleotide-binding</keyword>
<dbReference type="PANTHER" id="PTHR34139">
    <property type="entry name" value="UPF0331 PROTEIN MJ0127"/>
    <property type="match status" value="1"/>
</dbReference>
<dbReference type="AlphaFoldDB" id="A0A0G0B8Q9"/>
<dbReference type="InterPro" id="IPR008201">
    <property type="entry name" value="HepT-like"/>
</dbReference>
<keyword evidence="5" id="KW-0378">Hydrolase</keyword>
<evidence type="ECO:0000313" key="7">
    <source>
        <dbReference type="Proteomes" id="UP000034127"/>
    </source>
</evidence>
<reference evidence="6 7" key="1">
    <citation type="journal article" date="2015" name="Nature">
        <title>rRNA introns, odd ribosomes, and small enigmatic genomes across a large radiation of phyla.</title>
        <authorList>
            <person name="Brown C.T."/>
            <person name="Hug L.A."/>
            <person name="Thomas B.C."/>
            <person name="Sharon I."/>
            <person name="Castelle C.J."/>
            <person name="Singh A."/>
            <person name="Wilkins M.J."/>
            <person name="Williams K.H."/>
            <person name="Banfield J.F."/>
        </authorList>
    </citation>
    <scope>NUCLEOTIDE SEQUENCE [LARGE SCALE GENOMIC DNA]</scope>
</reference>
<keyword evidence="2" id="KW-1277">Toxin-antitoxin system</keyword>
<evidence type="ECO:0000256" key="1">
    <source>
        <dbReference type="ARBA" id="ARBA00022553"/>
    </source>
</evidence>
<comment type="caution">
    <text evidence="6">The sequence shown here is derived from an EMBL/GenBank/DDBJ whole genome shotgun (WGS) entry which is preliminary data.</text>
</comment>